<dbReference type="InterPro" id="IPR037066">
    <property type="entry name" value="Plug_dom_sf"/>
</dbReference>
<evidence type="ECO:0000256" key="8">
    <source>
        <dbReference type="PROSITE-ProRule" id="PRU01360"/>
    </source>
</evidence>
<evidence type="ECO:0000256" key="4">
    <source>
        <dbReference type="ARBA" id="ARBA00022692"/>
    </source>
</evidence>
<dbReference type="InterPro" id="IPR039426">
    <property type="entry name" value="TonB-dep_rcpt-like"/>
</dbReference>
<sequence>MMNSYQVGRFTERLLACVKNSVFTLAVLLLTSFTFAVMAQDVTVTGTVKGTDGTGLPGVTVQEKGTSKGTQTNVDGTYRLSGISKNATLVFSFVGMETKEVAVGNQTVVDVTLLDDTKALEEVVVVGYGTQKRKEISGTVTSLGSRDFNPGVVTNPLAAAQGKVAGLVITQSSGDPNARPTVRLRGTGSLSAGSEPLYVIDGVIGAPIENVAPEDILTMDVLRDASSAAIYGSRGSNGVILINTKRGKAGATTVDYNGYVGQEKISQRPDLLNAAQFREAAQKYNQTFDDGGADTDWLKVITRTAMSQNHNVGVSGGSENFSYRASLGFLDQIGTLIGSSKARLNGRLNLDAKGMNGKLLMKFNMSASQADASFAQERAIGFAMNMRPTDPVYSPNGNYFQLPGTFGNFNPLAVLESVSQKERLQDLLFNAQAGYTIIDGLFFNVSGTLRTQNKNSSFYAKSTTDNLLRIVGGNAASRGLDAVVDRQLETTLNYTKAITSNSNLSVLAGYTYQDVVSDGFGASNNNFLTDVFGPNNLGAGLGIRSNPNLLGSYKNEYKLISFLGRVQYSLMNKYFATVNMRRDGSTKFGDNNKWGFFPSVSVGWTLSEEPFLKGNPTIDNLKLRVSWGRTGNSEGIAPLRSRGFYGTSGTYYDATLNDFLPSYAIQGNPNPNLKWEVNENYGAGIDFALLKSRLTGSIDWYTRQTKDLLYVVNAPQEKGYVFPTILANVGSMQNRGVEIMLTYQWVDTKDFTFSSTFAGSFNKNKVLSLSNDLFQAQNQIFLTTNLGSALRGTSAVNFSVLQAGQPVGVFYGAVVDRIENGKYVFKDLNGDGKIEQSAGDRTYLGDPNPFFVGGLTNSFTYKKFDFQFQLTSNLGAKIMNTNQLLLGRQDGRLAESNALVSALTSPINDNQTIPMSYYVESGNYVRVNNASLGYTLPANLGVLKRARIYIAGNNLLLFTKYSGVDPEISQALKVDGDNQRAPGIDVRETYYKTRGLTAGINLTF</sequence>
<dbReference type="Gene3D" id="2.60.40.1120">
    <property type="entry name" value="Carboxypeptidase-like, regulatory domain"/>
    <property type="match status" value="1"/>
</dbReference>
<evidence type="ECO:0000313" key="11">
    <source>
        <dbReference type="EMBL" id="RYU94982.1"/>
    </source>
</evidence>
<comment type="subcellular location">
    <subcellularLocation>
        <location evidence="1 8">Cell outer membrane</location>
        <topology evidence="1 8">Multi-pass membrane protein</topology>
    </subcellularLocation>
</comment>
<dbReference type="Gene3D" id="2.170.130.10">
    <property type="entry name" value="TonB-dependent receptor, plug domain"/>
    <property type="match status" value="1"/>
</dbReference>
<dbReference type="NCBIfam" id="TIGR04057">
    <property type="entry name" value="SusC_RagA_signa"/>
    <property type="match status" value="1"/>
</dbReference>
<reference evidence="11 12" key="1">
    <citation type="submission" date="2019-02" db="EMBL/GenBank/DDBJ databases">
        <title>Bacterial novel species Emticicia sp. 17J42-9 isolated from soil.</title>
        <authorList>
            <person name="Jung H.-Y."/>
        </authorList>
    </citation>
    <scope>NUCLEOTIDE SEQUENCE [LARGE SCALE GENOMIC DNA]</scope>
    <source>
        <strain evidence="11 12">17J42-9</strain>
    </source>
</reference>
<feature type="domain" description="TonB-dependent receptor-like beta-barrel" evidence="10">
    <location>
        <begin position="419"/>
        <end position="955"/>
    </location>
</feature>
<dbReference type="RefSeq" id="WP_130021596.1">
    <property type="nucleotide sequence ID" value="NZ_SEWF01000019.1"/>
</dbReference>
<comment type="caution">
    <text evidence="11">The sequence shown here is derived from an EMBL/GenBank/DDBJ whole genome shotgun (WGS) entry which is preliminary data.</text>
</comment>
<evidence type="ECO:0000256" key="9">
    <source>
        <dbReference type="SAM" id="SignalP"/>
    </source>
</evidence>
<keyword evidence="7 8" id="KW-0998">Cell outer membrane</keyword>
<dbReference type="PROSITE" id="PS52016">
    <property type="entry name" value="TONB_DEPENDENT_REC_3"/>
    <property type="match status" value="1"/>
</dbReference>
<keyword evidence="3 8" id="KW-1134">Transmembrane beta strand</keyword>
<keyword evidence="12" id="KW-1185">Reference proteome</keyword>
<evidence type="ECO:0000259" key="10">
    <source>
        <dbReference type="Pfam" id="PF00593"/>
    </source>
</evidence>
<keyword evidence="6 8" id="KW-0472">Membrane</keyword>
<dbReference type="GO" id="GO:0009279">
    <property type="term" value="C:cell outer membrane"/>
    <property type="evidence" value="ECO:0007669"/>
    <property type="project" value="UniProtKB-SubCell"/>
</dbReference>
<dbReference type="InterPro" id="IPR036942">
    <property type="entry name" value="Beta-barrel_TonB_sf"/>
</dbReference>
<keyword evidence="5" id="KW-0798">TonB box</keyword>
<dbReference type="SUPFAM" id="SSF56935">
    <property type="entry name" value="Porins"/>
    <property type="match status" value="1"/>
</dbReference>
<keyword evidence="2 8" id="KW-0813">Transport</keyword>
<dbReference type="Proteomes" id="UP000293162">
    <property type="component" value="Unassembled WGS sequence"/>
</dbReference>
<dbReference type="AlphaFoldDB" id="A0A4Q5LYV2"/>
<evidence type="ECO:0000256" key="7">
    <source>
        <dbReference type="ARBA" id="ARBA00023237"/>
    </source>
</evidence>
<evidence type="ECO:0000313" key="12">
    <source>
        <dbReference type="Proteomes" id="UP000293162"/>
    </source>
</evidence>
<keyword evidence="9" id="KW-0732">Signal</keyword>
<evidence type="ECO:0000256" key="2">
    <source>
        <dbReference type="ARBA" id="ARBA00022448"/>
    </source>
</evidence>
<keyword evidence="11" id="KW-0675">Receptor</keyword>
<dbReference type="Pfam" id="PF13715">
    <property type="entry name" value="CarbopepD_reg_2"/>
    <property type="match status" value="1"/>
</dbReference>
<protein>
    <submittedName>
        <fullName evidence="11">TonB-dependent receptor</fullName>
    </submittedName>
</protein>
<dbReference type="EMBL" id="SEWF01000019">
    <property type="protein sequence ID" value="RYU94982.1"/>
    <property type="molecule type" value="Genomic_DNA"/>
</dbReference>
<dbReference type="OrthoDB" id="9768177at2"/>
<dbReference type="InterPro" id="IPR023997">
    <property type="entry name" value="TonB-dep_OMP_SusC/RagA_CS"/>
</dbReference>
<proteinExistence type="inferred from homology"/>
<organism evidence="11 12">
    <name type="scientific">Emticicia agri</name>
    <dbReference type="NCBI Taxonomy" id="2492393"/>
    <lineage>
        <taxon>Bacteria</taxon>
        <taxon>Pseudomonadati</taxon>
        <taxon>Bacteroidota</taxon>
        <taxon>Cytophagia</taxon>
        <taxon>Cytophagales</taxon>
        <taxon>Leadbetterellaceae</taxon>
        <taxon>Emticicia</taxon>
    </lineage>
</organism>
<dbReference type="InterPro" id="IPR023996">
    <property type="entry name" value="TonB-dep_OMP_SusC/RagA"/>
</dbReference>
<comment type="similarity">
    <text evidence="8">Belongs to the TonB-dependent receptor family.</text>
</comment>
<dbReference type="InterPro" id="IPR008969">
    <property type="entry name" value="CarboxyPept-like_regulatory"/>
</dbReference>
<feature type="signal peptide" evidence="9">
    <location>
        <begin position="1"/>
        <end position="39"/>
    </location>
</feature>
<dbReference type="Gene3D" id="2.40.170.20">
    <property type="entry name" value="TonB-dependent receptor, beta-barrel domain"/>
    <property type="match status" value="1"/>
</dbReference>
<dbReference type="Pfam" id="PF00593">
    <property type="entry name" value="TonB_dep_Rec_b-barrel"/>
    <property type="match status" value="1"/>
</dbReference>
<feature type="chain" id="PRO_5020736947" evidence="9">
    <location>
        <begin position="40"/>
        <end position="1004"/>
    </location>
</feature>
<keyword evidence="4 8" id="KW-0812">Transmembrane</keyword>
<dbReference type="SUPFAM" id="SSF49464">
    <property type="entry name" value="Carboxypeptidase regulatory domain-like"/>
    <property type="match status" value="1"/>
</dbReference>
<evidence type="ECO:0000256" key="3">
    <source>
        <dbReference type="ARBA" id="ARBA00022452"/>
    </source>
</evidence>
<dbReference type="NCBIfam" id="TIGR04056">
    <property type="entry name" value="OMP_RagA_SusC"/>
    <property type="match status" value="1"/>
</dbReference>
<evidence type="ECO:0000256" key="6">
    <source>
        <dbReference type="ARBA" id="ARBA00023136"/>
    </source>
</evidence>
<accession>A0A4Q5LYV2</accession>
<dbReference type="InterPro" id="IPR000531">
    <property type="entry name" value="Beta-barrel_TonB"/>
</dbReference>
<evidence type="ECO:0000256" key="5">
    <source>
        <dbReference type="ARBA" id="ARBA00023077"/>
    </source>
</evidence>
<evidence type="ECO:0000256" key="1">
    <source>
        <dbReference type="ARBA" id="ARBA00004571"/>
    </source>
</evidence>
<name>A0A4Q5LYV2_9BACT</name>
<gene>
    <name evidence="11" type="ORF">EWM59_13950</name>
</gene>